<protein>
    <submittedName>
        <fullName evidence="2">Uncharacterized protein</fullName>
    </submittedName>
</protein>
<evidence type="ECO:0000313" key="2">
    <source>
        <dbReference type="EMBL" id="MFC4600761.1"/>
    </source>
</evidence>
<proteinExistence type="predicted"/>
<keyword evidence="1" id="KW-0732">Signal</keyword>
<evidence type="ECO:0000256" key="1">
    <source>
        <dbReference type="SAM" id="SignalP"/>
    </source>
</evidence>
<evidence type="ECO:0000313" key="3">
    <source>
        <dbReference type="Proteomes" id="UP001596028"/>
    </source>
</evidence>
<dbReference type="RefSeq" id="WP_378100142.1">
    <property type="nucleotide sequence ID" value="NZ_JBHSEP010000019.1"/>
</dbReference>
<organism evidence="2 3">
    <name type="scientific">Cohnella hongkongensis</name>
    <dbReference type="NCBI Taxonomy" id="178337"/>
    <lineage>
        <taxon>Bacteria</taxon>
        <taxon>Bacillati</taxon>
        <taxon>Bacillota</taxon>
        <taxon>Bacilli</taxon>
        <taxon>Bacillales</taxon>
        <taxon>Paenibacillaceae</taxon>
        <taxon>Cohnella</taxon>
    </lineage>
</organism>
<feature type="chain" id="PRO_5045809877" evidence="1">
    <location>
        <begin position="23"/>
        <end position="173"/>
    </location>
</feature>
<dbReference type="EMBL" id="JBHSEP010000019">
    <property type="protein sequence ID" value="MFC4600761.1"/>
    <property type="molecule type" value="Genomic_DNA"/>
</dbReference>
<dbReference type="Proteomes" id="UP001596028">
    <property type="component" value="Unassembled WGS sequence"/>
</dbReference>
<feature type="signal peptide" evidence="1">
    <location>
        <begin position="1"/>
        <end position="22"/>
    </location>
</feature>
<name>A0ABV9FFN3_9BACL</name>
<gene>
    <name evidence="2" type="ORF">ACFO3S_21130</name>
</gene>
<sequence length="173" mass="18872">MNRRARWLAAVACCALAMAVIAAVVNGGSKPVEASLAFVNSELQADGVRIGMPEPELIELWGPGRYQEGFGGHLRDYPDRKCYIGIPGDRDNDLFGAIGHMEISNPGYAVFGIRPGDSIESSRETLIARGFRPLDHDASFHVSGEFTIALRGETEVQSIFVGFNDKDLADRLY</sequence>
<reference evidence="3" key="1">
    <citation type="journal article" date="2019" name="Int. J. Syst. Evol. Microbiol.">
        <title>The Global Catalogue of Microorganisms (GCM) 10K type strain sequencing project: providing services to taxonomists for standard genome sequencing and annotation.</title>
        <authorList>
            <consortium name="The Broad Institute Genomics Platform"/>
            <consortium name="The Broad Institute Genome Sequencing Center for Infectious Disease"/>
            <person name="Wu L."/>
            <person name="Ma J."/>
        </authorList>
    </citation>
    <scope>NUCLEOTIDE SEQUENCE [LARGE SCALE GENOMIC DNA]</scope>
    <source>
        <strain evidence="3">CCUG 49571</strain>
    </source>
</reference>
<comment type="caution">
    <text evidence="2">The sequence shown here is derived from an EMBL/GenBank/DDBJ whole genome shotgun (WGS) entry which is preliminary data.</text>
</comment>
<accession>A0ABV9FFN3</accession>
<keyword evidence="3" id="KW-1185">Reference proteome</keyword>